<comment type="similarity">
    <text evidence="7">Belongs to the metallo-dependent hydrolases superfamily. HutI family.</text>
</comment>
<dbReference type="SUPFAM" id="SSF51556">
    <property type="entry name" value="Metallo-dependent hydrolases"/>
    <property type="match status" value="1"/>
</dbReference>
<accession>A0A9X2ABM4</accession>
<evidence type="ECO:0000256" key="6">
    <source>
        <dbReference type="ARBA" id="ARBA00023004"/>
    </source>
</evidence>
<feature type="binding site" evidence="7">
    <location>
        <position position="257"/>
    </location>
    <ligand>
        <name>Zn(2+)</name>
        <dbReference type="ChEBI" id="CHEBI:29105"/>
    </ligand>
</feature>
<feature type="domain" description="Amidohydrolase-related" evidence="8">
    <location>
        <begin position="80"/>
        <end position="420"/>
    </location>
</feature>
<reference evidence="9" key="1">
    <citation type="submission" date="2022-03" db="EMBL/GenBank/DDBJ databases">
        <title>Draft Genome Sequence of Firmicute Strain S0AB, a Heterotrophic Iron/Sulfur-Oxidizing Extreme Acidophile.</title>
        <authorList>
            <person name="Vergara E."/>
            <person name="Pakostova E."/>
            <person name="Johnson D.B."/>
            <person name="Holmes D.S."/>
        </authorList>
    </citation>
    <scope>NUCLEOTIDE SEQUENCE</scope>
    <source>
        <strain evidence="9">S0AB</strain>
    </source>
</reference>
<dbReference type="GO" id="GO:0008270">
    <property type="term" value="F:zinc ion binding"/>
    <property type="evidence" value="ECO:0007669"/>
    <property type="project" value="UniProtKB-UniRule"/>
</dbReference>
<keyword evidence="3 7" id="KW-0378">Hydrolase</keyword>
<feature type="binding site" evidence="7">
    <location>
        <position position="161"/>
    </location>
    <ligand>
        <name>N-formimidoyl-L-glutamate</name>
        <dbReference type="ChEBI" id="CHEBI:58928"/>
    </ligand>
</feature>
<dbReference type="Gene3D" id="3.20.20.140">
    <property type="entry name" value="Metal-dependent hydrolases"/>
    <property type="match status" value="1"/>
</dbReference>
<feature type="binding site" evidence="7">
    <location>
        <position position="89"/>
    </location>
    <ligand>
        <name>Zn(2+)</name>
        <dbReference type="ChEBI" id="CHEBI:29105"/>
    </ligand>
</feature>
<dbReference type="Gene3D" id="2.30.40.10">
    <property type="entry name" value="Urease, subunit C, domain 1"/>
    <property type="match status" value="1"/>
</dbReference>
<dbReference type="GO" id="GO:0005737">
    <property type="term" value="C:cytoplasm"/>
    <property type="evidence" value="ECO:0007669"/>
    <property type="project" value="UniProtKB-SubCell"/>
</dbReference>
<evidence type="ECO:0000256" key="1">
    <source>
        <dbReference type="ARBA" id="ARBA00012864"/>
    </source>
</evidence>
<dbReference type="AlphaFoldDB" id="A0A9X2ABM4"/>
<dbReference type="InterPro" id="IPR011059">
    <property type="entry name" value="Metal-dep_hydrolase_composite"/>
</dbReference>
<dbReference type="PANTHER" id="PTHR42752">
    <property type="entry name" value="IMIDAZOLONEPROPIONASE"/>
    <property type="match status" value="1"/>
</dbReference>
<feature type="binding site" evidence="7">
    <location>
        <position position="260"/>
    </location>
    <ligand>
        <name>4-imidazolone-5-propanoate</name>
        <dbReference type="ChEBI" id="CHEBI:77893"/>
    </ligand>
</feature>
<feature type="binding site" evidence="7">
    <location>
        <position position="334"/>
    </location>
    <ligand>
        <name>N-formimidoyl-L-glutamate</name>
        <dbReference type="ChEBI" id="CHEBI:58928"/>
    </ligand>
</feature>
<dbReference type="GO" id="GO:0019556">
    <property type="term" value="P:L-histidine catabolic process to glutamate and formamide"/>
    <property type="evidence" value="ECO:0007669"/>
    <property type="project" value="UniProtKB-UniRule"/>
</dbReference>
<feature type="binding site" evidence="7">
    <location>
        <position position="91"/>
    </location>
    <ligand>
        <name>Fe(3+)</name>
        <dbReference type="ChEBI" id="CHEBI:29034"/>
    </ligand>
</feature>
<feature type="binding site" evidence="7">
    <location>
        <position position="91"/>
    </location>
    <ligand>
        <name>Zn(2+)</name>
        <dbReference type="ChEBI" id="CHEBI:29105"/>
    </ligand>
</feature>
<dbReference type="Proteomes" id="UP001139263">
    <property type="component" value="Unassembled WGS sequence"/>
</dbReference>
<dbReference type="InterPro" id="IPR005920">
    <property type="entry name" value="HutI"/>
</dbReference>
<dbReference type="GO" id="GO:0005506">
    <property type="term" value="F:iron ion binding"/>
    <property type="evidence" value="ECO:0007669"/>
    <property type="project" value="UniProtKB-UniRule"/>
</dbReference>
<dbReference type="RefSeq" id="WP_241712515.1">
    <property type="nucleotide sequence ID" value="NZ_JALBUF010000002.1"/>
</dbReference>
<feature type="binding site" evidence="7">
    <location>
        <position position="332"/>
    </location>
    <ligand>
        <name>Fe(3+)</name>
        <dbReference type="ChEBI" id="CHEBI:29034"/>
    </ligand>
</feature>
<feature type="binding site" evidence="7">
    <location>
        <position position="257"/>
    </location>
    <ligand>
        <name>Fe(3+)</name>
        <dbReference type="ChEBI" id="CHEBI:29034"/>
    </ligand>
</feature>
<feature type="binding site" evidence="7">
    <location>
        <position position="194"/>
    </location>
    <ligand>
        <name>4-imidazolone-5-propanoate</name>
        <dbReference type="ChEBI" id="CHEBI:77893"/>
    </ligand>
</feature>
<feature type="binding site" evidence="7">
    <location>
        <position position="98"/>
    </location>
    <ligand>
        <name>4-imidazolone-5-propanoate</name>
        <dbReference type="ChEBI" id="CHEBI:77893"/>
    </ligand>
</feature>
<sequence length="420" mass="45573">MRRVKRLIDHIGLLWTMSSDSEQADAQPLCGRDAMRDVGAMTDAAIAIDDEGMIMAVGKSKELRGLIDGATEVVDAHQGFVCPGFIDPHTHLVHGGSREHELPLRLKGADYLDILRSGGGIMSTVSMTRERSERELYEQAHQSALRMRSFGVTTVEAKTGYGLNVLDELKQLRVAKALELSMALRFVHTAMPAHAVPTDRRGDRDQLIQELADMYVELHKQGAEFADVFVDEGAFSLEEGRYLLETAKNEGMKLKIHADELVALGGAELAAELGAVSADHLLAASDKGLLAMAEAGVIAVCLPGTSFYLQKQPARARFMMDEAKLGVAIATDYNPGSSPSENFSLTMSLALLTLRMTPEEVFVAATRNAACAINRGHMSGVLRPGRSADVVIFDAPNPEYVLTHYGVSHVSKVYVQGQLV</sequence>
<gene>
    <name evidence="7 9" type="primary">hutI</name>
    <name evidence="9" type="ORF">MM817_01188</name>
</gene>
<dbReference type="GO" id="GO:0050480">
    <property type="term" value="F:imidazolonepropionase activity"/>
    <property type="evidence" value="ECO:0007669"/>
    <property type="project" value="UniProtKB-UniRule"/>
</dbReference>
<dbReference type="NCBIfam" id="TIGR01224">
    <property type="entry name" value="hutI"/>
    <property type="match status" value="1"/>
</dbReference>
<protein>
    <recommendedName>
        <fullName evidence="1 7">Imidazolonepropionase</fullName>
        <ecNumber evidence="1 7">3.5.2.7</ecNumber>
    </recommendedName>
    <alternativeName>
        <fullName evidence="7">Imidazolone-5-propionate hydrolase</fullName>
    </alternativeName>
</protein>
<feature type="binding site" evidence="7">
    <location>
        <position position="332"/>
    </location>
    <ligand>
        <name>Zn(2+)</name>
        <dbReference type="ChEBI" id="CHEBI:29105"/>
    </ligand>
</feature>
<organism evidence="9 10">
    <name type="scientific">Sulfoacidibacillus ferrooxidans</name>
    <dbReference type="NCBI Taxonomy" id="2005001"/>
    <lineage>
        <taxon>Bacteria</taxon>
        <taxon>Bacillati</taxon>
        <taxon>Bacillota</taxon>
        <taxon>Bacilli</taxon>
        <taxon>Bacillales</taxon>
        <taxon>Alicyclobacillaceae</taxon>
        <taxon>Sulfoacidibacillus</taxon>
    </lineage>
</organism>
<dbReference type="SUPFAM" id="SSF51338">
    <property type="entry name" value="Composite domain of metallo-dependent hydrolases"/>
    <property type="match status" value="1"/>
</dbReference>
<evidence type="ECO:0000256" key="5">
    <source>
        <dbReference type="ARBA" id="ARBA00022833"/>
    </source>
</evidence>
<comment type="catalytic activity">
    <reaction evidence="7">
        <text>4-imidazolone-5-propanoate + H2O = N-formimidoyl-L-glutamate</text>
        <dbReference type="Rhea" id="RHEA:23660"/>
        <dbReference type="ChEBI" id="CHEBI:15377"/>
        <dbReference type="ChEBI" id="CHEBI:58928"/>
        <dbReference type="ChEBI" id="CHEBI:77893"/>
        <dbReference type="EC" id="3.5.2.7"/>
    </reaction>
</comment>
<name>A0A9X2ABM4_9BACL</name>
<evidence type="ECO:0000256" key="3">
    <source>
        <dbReference type="ARBA" id="ARBA00022801"/>
    </source>
</evidence>
<evidence type="ECO:0000313" key="10">
    <source>
        <dbReference type="Proteomes" id="UP001139263"/>
    </source>
</evidence>
<feature type="binding site" evidence="7">
    <location>
        <position position="336"/>
    </location>
    <ligand>
        <name>N-formimidoyl-L-glutamate</name>
        <dbReference type="ChEBI" id="CHEBI:58928"/>
    </ligand>
</feature>
<dbReference type="Pfam" id="PF01979">
    <property type="entry name" value="Amidohydro_1"/>
    <property type="match status" value="1"/>
</dbReference>
<feature type="binding site" evidence="7">
    <location>
        <position position="337"/>
    </location>
    <ligand>
        <name>4-imidazolone-5-propanoate</name>
        <dbReference type="ChEBI" id="CHEBI:77893"/>
    </ligand>
</feature>
<evidence type="ECO:0000313" key="9">
    <source>
        <dbReference type="EMBL" id="MCI0182919.1"/>
    </source>
</evidence>
<proteinExistence type="inferred from homology"/>
<dbReference type="HAMAP" id="MF_00372">
    <property type="entry name" value="HutI"/>
    <property type="match status" value="1"/>
</dbReference>
<dbReference type="EMBL" id="JALBUF010000002">
    <property type="protein sequence ID" value="MCI0182919.1"/>
    <property type="molecule type" value="Genomic_DNA"/>
</dbReference>
<keyword evidence="7" id="KW-0963">Cytoplasm</keyword>
<comment type="cofactor">
    <cofactor evidence="7">
        <name>Zn(2+)</name>
        <dbReference type="ChEBI" id="CHEBI:29105"/>
    </cofactor>
    <cofactor evidence="7">
        <name>Fe(3+)</name>
        <dbReference type="ChEBI" id="CHEBI:29034"/>
    </cofactor>
    <text evidence="7">Binds 1 zinc or iron ion per subunit.</text>
</comment>
<dbReference type="InterPro" id="IPR032466">
    <property type="entry name" value="Metal_Hydrolase"/>
</dbReference>
<keyword evidence="4 7" id="KW-0369">Histidine metabolism</keyword>
<comment type="pathway">
    <text evidence="7">Amino-acid degradation; L-histidine degradation into L-glutamate; N-formimidoyl-L-glutamate from L-histidine: step 3/3.</text>
</comment>
<dbReference type="PANTHER" id="PTHR42752:SF1">
    <property type="entry name" value="IMIDAZOLONEPROPIONASE-RELATED"/>
    <property type="match status" value="1"/>
</dbReference>
<keyword evidence="10" id="KW-1185">Reference proteome</keyword>
<comment type="subcellular location">
    <subcellularLocation>
        <location evidence="7">Cytoplasm</location>
    </subcellularLocation>
</comment>
<feature type="binding site" evidence="7">
    <location>
        <position position="89"/>
    </location>
    <ligand>
        <name>Fe(3+)</name>
        <dbReference type="ChEBI" id="CHEBI:29034"/>
    </ligand>
</feature>
<feature type="binding site" evidence="7">
    <location>
        <position position="161"/>
    </location>
    <ligand>
        <name>4-imidazolone-5-propanoate</name>
        <dbReference type="ChEBI" id="CHEBI:77893"/>
    </ligand>
</feature>
<keyword evidence="5 7" id="KW-0862">Zinc</keyword>
<keyword evidence="6 7" id="KW-0408">Iron</keyword>
<comment type="caution">
    <text evidence="9">The sequence shown here is derived from an EMBL/GenBank/DDBJ whole genome shotgun (WGS) entry which is preliminary data.</text>
</comment>
<keyword evidence="2 7" id="KW-0479">Metal-binding</keyword>
<comment type="function">
    <text evidence="7">Catalyzes the hydrolytic cleavage of the carbon-nitrogen bond in imidazolone-5-propanoate to yield N-formimidoyl-L-glutamate. It is the third step in the universal histidine degradation pathway.</text>
</comment>
<evidence type="ECO:0000256" key="7">
    <source>
        <dbReference type="HAMAP-Rule" id="MF_00372"/>
    </source>
</evidence>
<dbReference type="EC" id="3.5.2.7" evidence="1 7"/>
<evidence type="ECO:0000256" key="4">
    <source>
        <dbReference type="ARBA" id="ARBA00022808"/>
    </source>
</evidence>
<evidence type="ECO:0000256" key="2">
    <source>
        <dbReference type="ARBA" id="ARBA00022723"/>
    </source>
</evidence>
<evidence type="ECO:0000259" key="8">
    <source>
        <dbReference type="Pfam" id="PF01979"/>
    </source>
</evidence>
<dbReference type="InterPro" id="IPR006680">
    <property type="entry name" value="Amidohydro-rel"/>
</dbReference>